<dbReference type="PIRSF" id="PIRSF006078">
    <property type="entry name" value="GlxK"/>
    <property type="match status" value="1"/>
</dbReference>
<keyword evidence="2 4" id="KW-0808">Transferase</keyword>
<dbReference type="InterPro" id="IPR018193">
    <property type="entry name" value="Glyc_kinase_flavodox-like_fold"/>
</dbReference>
<dbReference type="Pfam" id="PF02595">
    <property type="entry name" value="Gly_kinase"/>
    <property type="match status" value="1"/>
</dbReference>
<organism evidence="5">
    <name type="scientific">Vibrio sp. HB236076</name>
    <dbReference type="NCBI Taxonomy" id="3232307"/>
    <lineage>
        <taxon>Bacteria</taxon>
        <taxon>Pseudomonadati</taxon>
        <taxon>Pseudomonadota</taxon>
        <taxon>Gammaproteobacteria</taxon>
        <taxon>Vibrionales</taxon>
        <taxon>Vibrionaceae</taxon>
        <taxon>Vibrio</taxon>
    </lineage>
</organism>
<evidence type="ECO:0000256" key="2">
    <source>
        <dbReference type="ARBA" id="ARBA00022679"/>
    </source>
</evidence>
<name>A0AB39HHG7_9VIBR</name>
<dbReference type="Gene3D" id="3.90.1510.10">
    <property type="entry name" value="Glycerate kinase, domain 2"/>
    <property type="match status" value="1"/>
</dbReference>
<evidence type="ECO:0000256" key="1">
    <source>
        <dbReference type="ARBA" id="ARBA00006284"/>
    </source>
</evidence>
<dbReference type="PANTHER" id="PTHR21599">
    <property type="entry name" value="GLYCERATE KINASE"/>
    <property type="match status" value="1"/>
</dbReference>
<dbReference type="AlphaFoldDB" id="A0AB39HHG7"/>
<reference evidence="5" key="1">
    <citation type="submission" date="2024-07" db="EMBL/GenBank/DDBJ databases">
        <title>Genome Analysis of a Potential Novel Vibrio Species Secreting pH- and Thermo-stable Alginate Lyase and its Application in Producing Alginate Oligosaccharides.</title>
        <authorList>
            <person name="Huang H."/>
            <person name="Bao K."/>
        </authorList>
    </citation>
    <scope>NUCLEOTIDE SEQUENCE</scope>
    <source>
        <strain evidence="5">HB236076</strain>
        <plasmid evidence="5">p-HB236076</plasmid>
    </source>
</reference>
<evidence type="ECO:0000256" key="3">
    <source>
        <dbReference type="ARBA" id="ARBA00022777"/>
    </source>
</evidence>
<keyword evidence="3 4" id="KW-0418">Kinase</keyword>
<dbReference type="InterPro" id="IPR004381">
    <property type="entry name" value="Glycerate_kinase"/>
</dbReference>
<evidence type="ECO:0000313" key="5">
    <source>
        <dbReference type="EMBL" id="XDK26593.1"/>
    </source>
</evidence>
<dbReference type="GO" id="GO:0008887">
    <property type="term" value="F:glycerate kinase activity"/>
    <property type="evidence" value="ECO:0007669"/>
    <property type="project" value="UniProtKB-UniRule"/>
</dbReference>
<dbReference type="InterPro" id="IPR018197">
    <property type="entry name" value="Glycerate_kinase_RE-like"/>
</dbReference>
<keyword evidence="5" id="KW-0614">Plasmid</keyword>
<comment type="similarity">
    <text evidence="1 4">Belongs to the glycerate kinase type-1 family.</text>
</comment>
<geneLocation type="plasmid" evidence="5">
    <name>p-HB236076</name>
</geneLocation>
<dbReference type="NCBIfam" id="TIGR00045">
    <property type="entry name" value="glycerate kinase"/>
    <property type="match status" value="1"/>
</dbReference>
<accession>A0AB39HHG7</accession>
<sequence>MKIVIAPDSFKESLSAKQVCVAVEQGFKAIYPEADYLHLPLADGGEGTVEVLMAQLGGEWQTSCVEGPNGELVSAQWALLDKGKTALIEIAAASGLDLLPISERNPMITSTYGTGQIIRQALSLGVDKIVLGLGGSATNDGGAGIIEALGGRLLDAQGQTLPRGGAALSNLAEIDVTDLDPRCQHVELIVACDVDNPLYGQHGASVVFGPQKGATAEMVDALDIALADFASVAQLHTSFDPHTTKGFGAAGGTPLGLSVAFDLQMVAGIDMVLSMLNAKDVIAGSDLLITGEGQMDHQTVQGKTPWGIASLAAELAIPVIAIAGSNGRDLTPLYSKITAVFDSVRSPQALPQVLAEAEANVIRTSRNIAATLRLGQQLS</sequence>
<evidence type="ECO:0000256" key="4">
    <source>
        <dbReference type="PIRNR" id="PIRNR006078"/>
    </source>
</evidence>
<dbReference type="InterPro" id="IPR036129">
    <property type="entry name" value="Glycerate_kinase_sf"/>
</dbReference>
<dbReference type="GO" id="GO:0031388">
    <property type="term" value="P:organic acid phosphorylation"/>
    <property type="evidence" value="ECO:0007669"/>
    <property type="project" value="UniProtKB-UniRule"/>
</dbReference>
<protein>
    <submittedName>
        <fullName evidence="5">Glycerate kinase</fullName>
    </submittedName>
</protein>
<proteinExistence type="inferred from homology"/>
<dbReference type="SUPFAM" id="SSF110738">
    <property type="entry name" value="Glycerate kinase I"/>
    <property type="match status" value="1"/>
</dbReference>
<dbReference type="RefSeq" id="WP_306099499.1">
    <property type="nucleotide sequence ID" value="NZ_CP162602.1"/>
</dbReference>
<dbReference type="KEGG" id="vih:AB0763_16260"/>
<dbReference type="Gene3D" id="3.40.50.10350">
    <property type="entry name" value="Glycerate kinase, domain 1"/>
    <property type="match status" value="1"/>
</dbReference>
<gene>
    <name evidence="5" type="ORF">AB0763_16260</name>
</gene>
<dbReference type="PANTHER" id="PTHR21599:SF0">
    <property type="entry name" value="GLYCERATE KINASE"/>
    <property type="match status" value="1"/>
</dbReference>
<dbReference type="EMBL" id="CP162602">
    <property type="protein sequence ID" value="XDK26593.1"/>
    <property type="molecule type" value="Genomic_DNA"/>
</dbReference>